<evidence type="ECO:0000256" key="1">
    <source>
        <dbReference type="ARBA" id="ARBA00004613"/>
    </source>
</evidence>
<sequence length="618" mass="65100">MRRPTSRVGRALLVVAIVTILIVSAAPTAADGASGATGRGGDGAAAVWTDRSVADGGDVRDTSDSAVARPEQPTINATHAFERAPDPGVVAVRVTYDVPRSVTGLVVDPAARNADRLTVTDTTGFVETSEGDRWRWERDDSAVEAPSLRLRYAVNESSTVFGGFDYVDTGEWALFGPPRPVLGRYRSSEGEVAFDRAVAVADGESGYATPGMVYLGQHERTNGTRHGQEFVVVTPAAAAPTNASAVLDTLGAANRLYDVPRRDERVVAFVGPSPLREGGLRASVGGVNGSGVDSIWVSAESPADGTTYVHEYVHTRQEFSTTDRMNWLVEAQASYYGQLLPLYRGTKSYREFHSEVSTAENATRRLAPETRTADTLPVDYSKGARVLAALDAKIRTATDRNRSLADVVRRLNRHDGRVSYADFKNAVAAVSGRRLGGWLDRHLTTTDAPTVPLDQSLYAPVQSGVDSDGDGLHTAAELDNGTEPFAADTDGDGFDDGEELRRGTDPLSYDDSPRRTESEEPAPEAGDSEGTASGDADGAASGDDGIGPGVAFAVLGSLVATGVFGVGAVGAGAAKLLSRRVGVEIGVLTRRSVVRLVLLSAASLAVFTAIVAFVEFVG</sequence>
<name>A0A7J9SH14_9EURY</name>
<comment type="caution">
    <text evidence="7">The sequence shown here is derived from an EMBL/GenBank/DDBJ whole genome shotgun (WGS) entry which is preliminary data.</text>
</comment>
<gene>
    <name evidence="7" type="ORF">H5V44_08125</name>
</gene>
<dbReference type="SUPFAM" id="SSF55486">
    <property type="entry name" value="Metalloproteases ('zincins'), catalytic domain"/>
    <property type="match status" value="1"/>
</dbReference>
<keyword evidence="6" id="KW-1133">Transmembrane helix</keyword>
<evidence type="ECO:0000256" key="2">
    <source>
        <dbReference type="ARBA" id="ARBA00022525"/>
    </source>
</evidence>
<dbReference type="AlphaFoldDB" id="A0A7J9SH14"/>
<evidence type="ECO:0000256" key="4">
    <source>
        <dbReference type="ARBA" id="ARBA00022837"/>
    </source>
</evidence>
<dbReference type="RefSeq" id="WP_185192705.1">
    <property type="nucleotide sequence ID" value="NZ_JACKXD010000002.1"/>
</dbReference>
<organism evidence="7 8">
    <name type="scientific">Halobellus ruber</name>
    <dbReference type="NCBI Taxonomy" id="2761102"/>
    <lineage>
        <taxon>Archaea</taxon>
        <taxon>Methanobacteriati</taxon>
        <taxon>Methanobacteriota</taxon>
        <taxon>Stenosarchaea group</taxon>
        <taxon>Halobacteria</taxon>
        <taxon>Halobacteriales</taxon>
        <taxon>Haloferacaceae</taxon>
        <taxon>Halobellus</taxon>
    </lineage>
</organism>
<keyword evidence="3" id="KW-0732">Signal</keyword>
<accession>A0A7J9SH14</accession>
<evidence type="ECO:0000313" key="8">
    <source>
        <dbReference type="Proteomes" id="UP000546257"/>
    </source>
</evidence>
<dbReference type="EMBL" id="JACKXD010000002">
    <property type="protein sequence ID" value="MBB6646254.1"/>
    <property type="molecule type" value="Genomic_DNA"/>
</dbReference>
<dbReference type="Proteomes" id="UP000546257">
    <property type="component" value="Unassembled WGS sequence"/>
</dbReference>
<keyword evidence="4" id="KW-0106">Calcium</keyword>
<dbReference type="InterPro" id="IPR027268">
    <property type="entry name" value="Peptidase_M4/M1_CTD_sf"/>
</dbReference>
<feature type="compositionally biased region" description="Low complexity" evidence="5">
    <location>
        <begin position="528"/>
        <end position="542"/>
    </location>
</feature>
<evidence type="ECO:0000256" key="3">
    <source>
        <dbReference type="ARBA" id="ARBA00022729"/>
    </source>
</evidence>
<proteinExistence type="predicted"/>
<feature type="transmembrane region" description="Helical" evidence="6">
    <location>
        <begin position="550"/>
        <end position="573"/>
    </location>
</feature>
<keyword evidence="6" id="KW-0472">Membrane</keyword>
<reference evidence="7 8" key="1">
    <citation type="submission" date="2020-08" db="EMBL/GenBank/DDBJ databases">
        <authorList>
            <person name="Seo M.-J."/>
        </authorList>
    </citation>
    <scope>NUCLEOTIDE SEQUENCE [LARGE SCALE GENOMIC DNA]</scope>
    <source>
        <strain evidence="7 8">MBLA0160</strain>
    </source>
</reference>
<evidence type="ECO:0000313" key="7">
    <source>
        <dbReference type="EMBL" id="MBB6646254.1"/>
    </source>
</evidence>
<protein>
    <submittedName>
        <fullName evidence="7">Uncharacterized protein</fullName>
    </submittedName>
</protein>
<feature type="transmembrane region" description="Helical" evidence="6">
    <location>
        <begin position="593"/>
        <end position="614"/>
    </location>
</feature>
<keyword evidence="2" id="KW-0964">Secreted</keyword>
<feature type="compositionally biased region" description="Acidic residues" evidence="5">
    <location>
        <begin position="489"/>
        <end position="498"/>
    </location>
</feature>
<dbReference type="InterPro" id="IPR059100">
    <property type="entry name" value="TSP3_bac"/>
</dbReference>
<feature type="region of interest" description="Disordered" evidence="5">
    <location>
        <begin position="460"/>
        <end position="542"/>
    </location>
</feature>
<comment type="subcellular location">
    <subcellularLocation>
        <location evidence="1">Secreted</location>
    </subcellularLocation>
</comment>
<keyword evidence="6" id="KW-0812">Transmembrane</keyword>
<evidence type="ECO:0000256" key="6">
    <source>
        <dbReference type="SAM" id="Phobius"/>
    </source>
</evidence>
<evidence type="ECO:0000256" key="5">
    <source>
        <dbReference type="SAM" id="MobiDB-lite"/>
    </source>
</evidence>
<dbReference type="Pfam" id="PF18884">
    <property type="entry name" value="TSP3_bac"/>
    <property type="match status" value="2"/>
</dbReference>
<keyword evidence="8" id="KW-1185">Reference proteome</keyword>
<dbReference type="Gene3D" id="1.10.390.10">
    <property type="entry name" value="Neutral Protease Domain 2"/>
    <property type="match status" value="1"/>
</dbReference>